<dbReference type="InterPro" id="IPR034660">
    <property type="entry name" value="DinB/YfiT-like"/>
</dbReference>
<evidence type="ECO:0000256" key="1">
    <source>
        <dbReference type="SAM" id="MobiDB-lite"/>
    </source>
</evidence>
<organism evidence="2 3">
    <name type="scientific">Flexivirga alba</name>
    <dbReference type="NCBI Taxonomy" id="702742"/>
    <lineage>
        <taxon>Bacteria</taxon>
        <taxon>Bacillati</taxon>
        <taxon>Actinomycetota</taxon>
        <taxon>Actinomycetes</taxon>
        <taxon>Micrococcales</taxon>
        <taxon>Dermacoccaceae</taxon>
        <taxon>Flexivirga</taxon>
    </lineage>
</organism>
<feature type="region of interest" description="Disordered" evidence="1">
    <location>
        <begin position="74"/>
        <end position="94"/>
    </location>
</feature>
<accession>A0ABW2AL94</accession>
<dbReference type="Proteomes" id="UP001596298">
    <property type="component" value="Unassembled WGS sequence"/>
</dbReference>
<keyword evidence="3" id="KW-1185">Reference proteome</keyword>
<dbReference type="EMBL" id="JBHSWH010000001">
    <property type="protein sequence ID" value="MFC6707615.1"/>
    <property type="molecule type" value="Genomic_DNA"/>
</dbReference>
<dbReference type="Pfam" id="PF04978">
    <property type="entry name" value="MST"/>
    <property type="match status" value="1"/>
</dbReference>
<protein>
    <submittedName>
        <fullName evidence="2">DinB family protein</fullName>
    </submittedName>
</protein>
<feature type="compositionally biased region" description="Acidic residues" evidence="1">
    <location>
        <begin position="76"/>
        <end position="88"/>
    </location>
</feature>
<name>A0ABW2AL94_9MICO</name>
<dbReference type="Gene3D" id="1.20.120.450">
    <property type="entry name" value="dinb family like domain"/>
    <property type="match status" value="1"/>
</dbReference>
<evidence type="ECO:0000313" key="3">
    <source>
        <dbReference type="Proteomes" id="UP001596298"/>
    </source>
</evidence>
<reference evidence="3" key="1">
    <citation type="journal article" date="2019" name="Int. J. Syst. Evol. Microbiol.">
        <title>The Global Catalogue of Microorganisms (GCM) 10K type strain sequencing project: providing services to taxonomists for standard genome sequencing and annotation.</title>
        <authorList>
            <consortium name="The Broad Institute Genomics Platform"/>
            <consortium name="The Broad Institute Genome Sequencing Center for Infectious Disease"/>
            <person name="Wu L."/>
            <person name="Ma J."/>
        </authorList>
    </citation>
    <scope>NUCLEOTIDE SEQUENCE [LARGE SCALE GENOMIC DNA]</scope>
    <source>
        <strain evidence="3">CCUG 58127</strain>
    </source>
</reference>
<evidence type="ECO:0000313" key="2">
    <source>
        <dbReference type="EMBL" id="MFC6707615.1"/>
    </source>
</evidence>
<gene>
    <name evidence="2" type="ORF">ACFQDH_20825</name>
</gene>
<comment type="caution">
    <text evidence="2">The sequence shown here is derived from an EMBL/GenBank/DDBJ whole genome shotgun (WGS) entry which is preliminary data.</text>
</comment>
<dbReference type="SUPFAM" id="SSF109854">
    <property type="entry name" value="DinB/YfiT-like putative metalloenzymes"/>
    <property type="match status" value="1"/>
</dbReference>
<dbReference type="InterPro" id="IPR007061">
    <property type="entry name" value="MST-like"/>
</dbReference>
<dbReference type="RefSeq" id="WP_382404286.1">
    <property type="nucleotide sequence ID" value="NZ_JBHSWH010000001.1"/>
</dbReference>
<proteinExistence type="predicted"/>
<sequence>MNTTVEVGADVEKATLTTYLHEQRAAVLAIVDGLDDVAMRTPVVPSGWSPIGLIWHLGGAEMYWFQIVLAGRVPDDDGEDEPDDEDPDEGFRTDEPVAEVLAAYRAQCAESDEALASVSLDDAPRGPVVPEHTELATSVRTIVLHMIEETARHAGHLDIARELLDERTGLGPR</sequence>